<keyword evidence="7" id="KW-0547">Nucleotide-binding</keyword>
<evidence type="ECO:0000256" key="6">
    <source>
        <dbReference type="ARBA" id="ARBA00022723"/>
    </source>
</evidence>
<dbReference type="OrthoDB" id="5212574at2759"/>
<evidence type="ECO:0000256" key="11">
    <source>
        <dbReference type="ARBA" id="ARBA00030876"/>
    </source>
</evidence>
<dbReference type="SUPFAM" id="SSF53623">
    <property type="entry name" value="MurD-like peptide ligases, catalytic domain"/>
    <property type="match status" value="1"/>
</dbReference>
<dbReference type="InterPro" id="IPR013221">
    <property type="entry name" value="Mur_ligase_cen"/>
</dbReference>
<dbReference type="PANTHER" id="PTHR11136">
    <property type="entry name" value="FOLYLPOLYGLUTAMATE SYNTHASE-RELATED"/>
    <property type="match status" value="1"/>
</dbReference>
<keyword evidence="6" id="KW-0479">Metal-binding</keyword>
<keyword evidence="9" id="KW-0460">Magnesium</keyword>
<dbReference type="NCBIfam" id="TIGR01499">
    <property type="entry name" value="folC"/>
    <property type="match status" value="1"/>
</dbReference>
<keyword evidence="16" id="KW-1185">Reference proteome</keyword>
<dbReference type="EC" id="6.3.2.17" evidence="3"/>
<dbReference type="InterPro" id="IPR036615">
    <property type="entry name" value="Mur_ligase_C_dom_sf"/>
</dbReference>
<dbReference type="GO" id="GO:0006730">
    <property type="term" value="P:one-carbon metabolic process"/>
    <property type="evidence" value="ECO:0007669"/>
    <property type="project" value="UniProtKB-KW"/>
</dbReference>
<dbReference type="Gene3D" id="3.90.190.20">
    <property type="entry name" value="Mur ligase, C-terminal domain"/>
    <property type="match status" value="1"/>
</dbReference>
<evidence type="ECO:0000256" key="2">
    <source>
        <dbReference type="ARBA" id="ARBA00008276"/>
    </source>
</evidence>
<dbReference type="UniPathway" id="UPA00850"/>
<dbReference type="GO" id="GO:0005524">
    <property type="term" value="F:ATP binding"/>
    <property type="evidence" value="ECO:0007669"/>
    <property type="project" value="UniProtKB-KW"/>
</dbReference>
<dbReference type="AlphaFoldDB" id="A0A8K0SR03"/>
<evidence type="ECO:0000256" key="12">
    <source>
        <dbReference type="ARBA" id="ARBA00047493"/>
    </source>
</evidence>
<protein>
    <recommendedName>
        <fullName evidence="3">tetrahydrofolate synthase</fullName>
        <ecNumber evidence="3">6.3.2.17</ecNumber>
    </recommendedName>
    <alternativeName>
        <fullName evidence="11">Folylpoly-gamma-glutamate synthetase</fullName>
    </alternativeName>
    <alternativeName>
        <fullName evidence="10">Tetrahydrofolylpolyglutamate synthase</fullName>
    </alternativeName>
</protein>
<feature type="domain" description="Mur ligase central" evidence="14">
    <location>
        <begin position="87"/>
        <end position="232"/>
    </location>
</feature>
<evidence type="ECO:0000256" key="13">
    <source>
        <dbReference type="SAM" id="MobiDB-lite"/>
    </source>
</evidence>
<gene>
    <name evidence="15" type="ORF">B0I35DRAFT_236068</name>
</gene>
<dbReference type="SUPFAM" id="SSF53244">
    <property type="entry name" value="MurD-like peptide ligases, peptide-binding domain"/>
    <property type="match status" value="1"/>
</dbReference>
<keyword evidence="4" id="KW-0554">One-carbon metabolism</keyword>
<evidence type="ECO:0000256" key="7">
    <source>
        <dbReference type="ARBA" id="ARBA00022741"/>
    </source>
</evidence>
<dbReference type="GO" id="GO:0004326">
    <property type="term" value="F:tetrahydrofolylpolyglutamate synthase activity"/>
    <property type="evidence" value="ECO:0007669"/>
    <property type="project" value="UniProtKB-EC"/>
</dbReference>
<name>A0A8K0SR03_9HYPO</name>
<comment type="caution">
    <text evidence="15">The sequence shown here is derived from an EMBL/GenBank/DDBJ whole genome shotgun (WGS) entry which is preliminary data.</text>
</comment>
<dbReference type="EMBL" id="JAGPNK010000007">
    <property type="protein sequence ID" value="KAH7318152.1"/>
    <property type="molecule type" value="Genomic_DNA"/>
</dbReference>
<comment type="similarity">
    <text evidence="2">Belongs to the folylpolyglutamate synthase family.</text>
</comment>
<accession>A0A8K0SR03</accession>
<dbReference type="Proteomes" id="UP000813444">
    <property type="component" value="Unassembled WGS sequence"/>
</dbReference>
<evidence type="ECO:0000256" key="4">
    <source>
        <dbReference type="ARBA" id="ARBA00022563"/>
    </source>
</evidence>
<dbReference type="PANTHER" id="PTHR11136:SF5">
    <property type="entry name" value="FOLYLPOLYGLUTAMATE SYNTHASE, MITOCHONDRIAL"/>
    <property type="match status" value="1"/>
</dbReference>
<dbReference type="GO" id="GO:0046872">
    <property type="term" value="F:metal ion binding"/>
    <property type="evidence" value="ECO:0007669"/>
    <property type="project" value="UniProtKB-KW"/>
</dbReference>
<dbReference type="GO" id="GO:0005829">
    <property type="term" value="C:cytosol"/>
    <property type="evidence" value="ECO:0007669"/>
    <property type="project" value="TreeGrafter"/>
</dbReference>
<keyword evidence="8" id="KW-0067">ATP-binding</keyword>
<dbReference type="Gene3D" id="3.40.1190.10">
    <property type="entry name" value="Mur-like, catalytic domain"/>
    <property type="match status" value="1"/>
</dbReference>
<dbReference type="InterPro" id="IPR036565">
    <property type="entry name" value="Mur-like_cat_sf"/>
</dbReference>
<organism evidence="15 16">
    <name type="scientific">Stachybotrys elegans</name>
    <dbReference type="NCBI Taxonomy" id="80388"/>
    <lineage>
        <taxon>Eukaryota</taxon>
        <taxon>Fungi</taxon>
        <taxon>Dikarya</taxon>
        <taxon>Ascomycota</taxon>
        <taxon>Pezizomycotina</taxon>
        <taxon>Sordariomycetes</taxon>
        <taxon>Hypocreomycetidae</taxon>
        <taxon>Hypocreales</taxon>
        <taxon>Stachybotryaceae</taxon>
        <taxon>Stachybotrys</taxon>
    </lineage>
</organism>
<proteinExistence type="inferred from homology"/>
<dbReference type="Pfam" id="PF08245">
    <property type="entry name" value="Mur_ligase_M"/>
    <property type="match status" value="1"/>
</dbReference>
<evidence type="ECO:0000256" key="10">
    <source>
        <dbReference type="ARBA" id="ARBA00030592"/>
    </source>
</evidence>
<evidence type="ECO:0000256" key="1">
    <source>
        <dbReference type="ARBA" id="ARBA00005150"/>
    </source>
</evidence>
<dbReference type="InterPro" id="IPR001645">
    <property type="entry name" value="Folylpolyglutamate_synth"/>
</dbReference>
<evidence type="ECO:0000256" key="5">
    <source>
        <dbReference type="ARBA" id="ARBA00022598"/>
    </source>
</evidence>
<evidence type="ECO:0000313" key="15">
    <source>
        <dbReference type="EMBL" id="KAH7318152.1"/>
    </source>
</evidence>
<sequence>MSAGNAANSDEVGAVDMSSSRSFKAALAILQSRARSQRPKHLGKSPLPTAALPNGEPQFTGKPPIQGMEEWLNLLGRPHGRLPIVHIAGTKGKGSTAAMVESFLRHKGLKTGLYTSPHLVVQTERIRINFEPLQEDKFAKYFFEVYEGLGLSEEVTSPRYLQLLALMSFHVFVKEEVDVAIYETHHGGQYDATNVIGRPLVSAITPIGMDHIAQLGPSIENIAWHKAGIIKAGAPALSAPQPEEVVKVLQDRAAEKETSVEFVQPRHDLGETGLPDLQQQNCSLAIAISDCVLVQRRLAALSRQDIVAAMNQFRWPGRFQIIPRSDGTWFLDGAHNDLSIERSAEWFSEVSKAETRDSTSSYLLAPIRLSRRRGHVEEIARSYPASSAAYHPYDI</sequence>
<evidence type="ECO:0000256" key="9">
    <source>
        <dbReference type="ARBA" id="ARBA00022842"/>
    </source>
</evidence>
<evidence type="ECO:0000256" key="8">
    <source>
        <dbReference type="ARBA" id="ARBA00022840"/>
    </source>
</evidence>
<evidence type="ECO:0000313" key="16">
    <source>
        <dbReference type="Proteomes" id="UP000813444"/>
    </source>
</evidence>
<reference evidence="15" key="1">
    <citation type="journal article" date="2021" name="Nat. Commun.">
        <title>Genetic determinants of endophytism in the Arabidopsis root mycobiome.</title>
        <authorList>
            <person name="Mesny F."/>
            <person name="Miyauchi S."/>
            <person name="Thiergart T."/>
            <person name="Pickel B."/>
            <person name="Atanasova L."/>
            <person name="Karlsson M."/>
            <person name="Huettel B."/>
            <person name="Barry K.W."/>
            <person name="Haridas S."/>
            <person name="Chen C."/>
            <person name="Bauer D."/>
            <person name="Andreopoulos W."/>
            <person name="Pangilinan J."/>
            <person name="LaButti K."/>
            <person name="Riley R."/>
            <person name="Lipzen A."/>
            <person name="Clum A."/>
            <person name="Drula E."/>
            <person name="Henrissat B."/>
            <person name="Kohler A."/>
            <person name="Grigoriev I.V."/>
            <person name="Martin F.M."/>
            <person name="Hacquard S."/>
        </authorList>
    </citation>
    <scope>NUCLEOTIDE SEQUENCE</scope>
    <source>
        <strain evidence="15">MPI-CAGE-CH-0235</strain>
    </source>
</reference>
<comment type="pathway">
    <text evidence="1">Cofactor biosynthesis; tetrahydrofolylpolyglutamate biosynthesis.</text>
</comment>
<keyword evidence="5 15" id="KW-0436">Ligase</keyword>
<evidence type="ECO:0000256" key="3">
    <source>
        <dbReference type="ARBA" id="ARBA00013025"/>
    </source>
</evidence>
<evidence type="ECO:0000259" key="14">
    <source>
        <dbReference type="Pfam" id="PF08245"/>
    </source>
</evidence>
<comment type="catalytic activity">
    <reaction evidence="12">
        <text>(6S)-5,6,7,8-tetrahydrofolyl-(gamma-L-Glu)(n) + L-glutamate + ATP = (6S)-5,6,7,8-tetrahydrofolyl-(gamma-L-Glu)(n+1) + ADP + phosphate + H(+)</text>
        <dbReference type="Rhea" id="RHEA:10580"/>
        <dbReference type="Rhea" id="RHEA-COMP:14738"/>
        <dbReference type="Rhea" id="RHEA-COMP:14740"/>
        <dbReference type="ChEBI" id="CHEBI:15378"/>
        <dbReference type="ChEBI" id="CHEBI:29985"/>
        <dbReference type="ChEBI" id="CHEBI:30616"/>
        <dbReference type="ChEBI" id="CHEBI:43474"/>
        <dbReference type="ChEBI" id="CHEBI:141005"/>
        <dbReference type="ChEBI" id="CHEBI:456216"/>
        <dbReference type="EC" id="6.3.2.17"/>
    </reaction>
</comment>
<dbReference type="GO" id="GO:0005739">
    <property type="term" value="C:mitochondrion"/>
    <property type="evidence" value="ECO:0007669"/>
    <property type="project" value="TreeGrafter"/>
</dbReference>
<feature type="region of interest" description="Disordered" evidence="13">
    <location>
        <begin position="34"/>
        <end position="62"/>
    </location>
</feature>